<name>A0ABX7R6D2_9GAMM</name>
<organism evidence="1 2">
    <name type="scientific">Shewanella sedimentimangrovi</name>
    <dbReference type="NCBI Taxonomy" id="2814293"/>
    <lineage>
        <taxon>Bacteria</taxon>
        <taxon>Pseudomonadati</taxon>
        <taxon>Pseudomonadota</taxon>
        <taxon>Gammaproteobacteria</taxon>
        <taxon>Alteromonadales</taxon>
        <taxon>Shewanellaceae</taxon>
        <taxon>Shewanella</taxon>
    </lineage>
</organism>
<dbReference type="PANTHER" id="PTHR39166:SF1">
    <property type="entry name" value="BLL1166 PROTEIN"/>
    <property type="match status" value="1"/>
</dbReference>
<evidence type="ECO:0000313" key="1">
    <source>
        <dbReference type="EMBL" id="QSX38361.1"/>
    </source>
</evidence>
<proteinExistence type="predicted"/>
<dbReference type="Proteomes" id="UP000663207">
    <property type="component" value="Chromosome"/>
</dbReference>
<dbReference type="Pfam" id="PF06042">
    <property type="entry name" value="NTP_transf_6"/>
    <property type="match status" value="1"/>
</dbReference>
<accession>A0ABX7R6D2</accession>
<protein>
    <submittedName>
        <fullName evidence="1">Nucleotidyltransferase family protein</fullName>
    </submittedName>
</protein>
<evidence type="ECO:0000313" key="2">
    <source>
        <dbReference type="Proteomes" id="UP000663207"/>
    </source>
</evidence>
<sequence length="190" mass="21167">MSTTCLEARLLTLVADCPLRMRALRHAAAVMADAGIGDWYLAAGTIRNLVWDQLHGFVSPVPADLDLIYFNTPDGDIELELQLQQRLLQLSPDLPWSVKDQGRMHLKSGDEPYHSTFEAMGRWPEQETAIGVRLEAGGLQLAAPFGLESLFDLRLSPNPARPLALFHSRLQAKRWLVQYPLLRALSVAAD</sequence>
<gene>
    <name evidence="1" type="ORF">JYB85_05930</name>
</gene>
<reference evidence="1 2" key="1">
    <citation type="submission" date="2021-03" db="EMBL/GenBank/DDBJ databases">
        <title>Novel species identification of genus Shewanella.</title>
        <authorList>
            <person name="Liu G."/>
            <person name="Zhang Q."/>
        </authorList>
    </citation>
    <scope>NUCLEOTIDE SEQUENCE [LARGE SCALE GENOMIC DNA]</scope>
    <source>
        <strain evidence="1 2">FJAT-52962</strain>
    </source>
</reference>
<dbReference type="EMBL" id="CP071502">
    <property type="protein sequence ID" value="QSX38361.1"/>
    <property type="molecule type" value="Genomic_DNA"/>
</dbReference>
<dbReference type="RefSeq" id="WP_207381454.1">
    <property type="nucleotide sequence ID" value="NZ_CP071502.1"/>
</dbReference>
<keyword evidence="2" id="KW-1185">Reference proteome</keyword>
<dbReference type="PANTHER" id="PTHR39166">
    <property type="entry name" value="BLL1166 PROTEIN"/>
    <property type="match status" value="1"/>
</dbReference>
<dbReference type="InterPro" id="IPR009267">
    <property type="entry name" value="NTP_transf_6"/>
</dbReference>